<dbReference type="PANTHER" id="PTHR40032:SF1">
    <property type="entry name" value="EXPORTED PROTEIN"/>
    <property type="match status" value="1"/>
</dbReference>
<accession>A0ABS3H0G7</accession>
<feature type="domain" description="Putative amidase" evidence="2">
    <location>
        <begin position="176"/>
        <end position="325"/>
    </location>
</feature>
<feature type="chain" id="PRO_5045245207" evidence="1">
    <location>
        <begin position="29"/>
        <end position="330"/>
    </location>
</feature>
<comment type="caution">
    <text evidence="3">The sequence shown here is derived from an EMBL/GenBank/DDBJ whole genome shotgun (WGS) entry which is preliminary data.</text>
</comment>
<protein>
    <submittedName>
        <fullName evidence="3">Amidase domain-containing protein</fullName>
    </submittedName>
</protein>
<sequence>MKKTTLRIVVTTCAVLSTAILTGFQANAAESEGMKISEVVKEDIKNENSEIDLNQNLGQVQAELLVLFENQFNKKFETQLEQEYFEFLQTIEFGDLTLSSVEEENLKYSEFASIYLNRIASILPVDPTEQDLDFVTQEKQTLLSKSFDEIKQENMNLILSTENSKPNYLNSRAGFNVAKATSYARNWSHRRNMLFPSYSSDCTNFASQIAYYGGKPLRPNANGSGLNWNHNAGVNATRAWTLAHGFMTFWTADGMTTRQFTSKAQAQSYAREGDFIGYFKNNTYQFTHIAYVSKKSGSNIYVTQHTQDRRDDLWNSIDTSGWNSFVVLRF</sequence>
<dbReference type="Proteomes" id="UP000664632">
    <property type="component" value="Unassembled WGS sequence"/>
</dbReference>
<organism evidence="3 4">
    <name type="scientific">Candidatus Enterococcus ikei</name>
    <dbReference type="NCBI Taxonomy" id="2815326"/>
    <lineage>
        <taxon>Bacteria</taxon>
        <taxon>Bacillati</taxon>
        <taxon>Bacillota</taxon>
        <taxon>Bacilli</taxon>
        <taxon>Lactobacillales</taxon>
        <taxon>Enterococcaceae</taxon>
        <taxon>Enterococcus</taxon>
    </lineage>
</organism>
<reference evidence="3 4" key="1">
    <citation type="submission" date="2021-03" db="EMBL/GenBank/DDBJ databases">
        <title>Enterococcal diversity collection.</title>
        <authorList>
            <person name="Gilmore M.S."/>
            <person name="Schwartzman J."/>
            <person name="Van Tyne D."/>
            <person name="Martin M."/>
            <person name="Earl A.M."/>
            <person name="Manson A.L."/>
            <person name="Straub T."/>
            <person name="Salamzade R."/>
            <person name="Saavedra J."/>
            <person name="Lebreton F."/>
            <person name="Prichula J."/>
            <person name="Schaufler K."/>
            <person name="Gaca A."/>
            <person name="Sgardioli B."/>
            <person name="Wagenaar J."/>
            <person name="Strong T."/>
        </authorList>
    </citation>
    <scope>NUCLEOTIDE SEQUENCE [LARGE SCALE GENOMIC DNA]</scope>
    <source>
        <strain evidence="3 4">DIV0869a</strain>
    </source>
</reference>
<gene>
    <name evidence="3" type="ORF">JZO69_11540</name>
</gene>
<feature type="signal peptide" evidence="1">
    <location>
        <begin position="1"/>
        <end position="28"/>
    </location>
</feature>
<evidence type="ECO:0000313" key="4">
    <source>
        <dbReference type="Proteomes" id="UP000664632"/>
    </source>
</evidence>
<dbReference type="EMBL" id="JAFLWD010000028">
    <property type="protein sequence ID" value="MBO0440995.1"/>
    <property type="molecule type" value="Genomic_DNA"/>
</dbReference>
<evidence type="ECO:0000256" key="1">
    <source>
        <dbReference type="SAM" id="SignalP"/>
    </source>
</evidence>
<evidence type="ECO:0000313" key="3">
    <source>
        <dbReference type="EMBL" id="MBO0440995.1"/>
    </source>
</evidence>
<dbReference type="InterPro" id="IPR024301">
    <property type="entry name" value="Amidase_6"/>
</dbReference>
<dbReference type="Pfam" id="PF12671">
    <property type="entry name" value="Amidase_6"/>
    <property type="match status" value="1"/>
</dbReference>
<proteinExistence type="predicted"/>
<evidence type="ECO:0000259" key="2">
    <source>
        <dbReference type="Pfam" id="PF12671"/>
    </source>
</evidence>
<dbReference type="PANTHER" id="PTHR40032">
    <property type="entry name" value="EXPORTED PROTEIN-RELATED"/>
    <property type="match status" value="1"/>
</dbReference>
<keyword evidence="4" id="KW-1185">Reference proteome</keyword>
<dbReference type="RefSeq" id="WP_207113022.1">
    <property type="nucleotide sequence ID" value="NZ_JAFLWD010000028.1"/>
</dbReference>
<keyword evidence="1" id="KW-0732">Signal</keyword>
<name>A0ABS3H0G7_9ENTE</name>